<evidence type="ECO:0000313" key="3">
    <source>
        <dbReference type="Proteomes" id="UP000564573"/>
    </source>
</evidence>
<protein>
    <recommendedName>
        <fullName evidence="4">Lipoprotein</fullName>
    </recommendedName>
</protein>
<evidence type="ECO:0000256" key="1">
    <source>
        <dbReference type="SAM" id="SignalP"/>
    </source>
</evidence>
<gene>
    <name evidence="2" type="ORF">FB384_002468</name>
</gene>
<dbReference type="EMBL" id="JACIBS010000001">
    <property type="protein sequence ID" value="MBB3663564.1"/>
    <property type="molecule type" value="Genomic_DNA"/>
</dbReference>
<proteinExistence type="predicted"/>
<accession>A0A839XPZ6</accession>
<organism evidence="2 3">
    <name type="scientific">Prauserella sediminis</name>
    <dbReference type="NCBI Taxonomy" id="577680"/>
    <lineage>
        <taxon>Bacteria</taxon>
        <taxon>Bacillati</taxon>
        <taxon>Actinomycetota</taxon>
        <taxon>Actinomycetes</taxon>
        <taxon>Pseudonocardiales</taxon>
        <taxon>Pseudonocardiaceae</taxon>
        <taxon>Prauserella</taxon>
        <taxon>Prauserella salsuginis group</taxon>
    </lineage>
</organism>
<name>A0A839XPZ6_9PSEU</name>
<comment type="caution">
    <text evidence="2">The sequence shown here is derived from an EMBL/GenBank/DDBJ whole genome shotgun (WGS) entry which is preliminary data.</text>
</comment>
<keyword evidence="3" id="KW-1185">Reference proteome</keyword>
<dbReference type="Proteomes" id="UP000564573">
    <property type="component" value="Unassembled WGS sequence"/>
</dbReference>
<feature type="chain" id="PRO_5039401333" description="Lipoprotein" evidence="1">
    <location>
        <begin position="25"/>
        <end position="131"/>
    </location>
</feature>
<feature type="signal peptide" evidence="1">
    <location>
        <begin position="1"/>
        <end position="24"/>
    </location>
</feature>
<dbReference type="PROSITE" id="PS51257">
    <property type="entry name" value="PROKAR_LIPOPROTEIN"/>
    <property type="match status" value="1"/>
</dbReference>
<keyword evidence="1" id="KW-0732">Signal</keyword>
<evidence type="ECO:0008006" key="4">
    <source>
        <dbReference type="Google" id="ProtNLM"/>
    </source>
</evidence>
<reference evidence="2 3" key="1">
    <citation type="submission" date="2020-08" db="EMBL/GenBank/DDBJ databases">
        <title>Sequencing the genomes of 1000 actinobacteria strains.</title>
        <authorList>
            <person name="Klenk H.-P."/>
        </authorList>
    </citation>
    <scope>NUCLEOTIDE SEQUENCE [LARGE SCALE GENOMIC DNA]</scope>
    <source>
        <strain evidence="2 3">DSM 45267</strain>
    </source>
</reference>
<sequence length="131" mass="13898">MTMKTALALAGSAVAVLATVSACGGPVEDIDALRDAYVEAGGGCDDFELSDDTNRPSRWTATATCDGSTLLFLYSDAESRDADIASFKSVAEDRESKLSNTHGITGEYWIITPSEDYDIAKTMDGKIVSFP</sequence>
<dbReference type="RefSeq" id="WP_183782841.1">
    <property type="nucleotide sequence ID" value="NZ_JACIBS010000001.1"/>
</dbReference>
<evidence type="ECO:0000313" key="2">
    <source>
        <dbReference type="EMBL" id="MBB3663564.1"/>
    </source>
</evidence>
<dbReference type="AlphaFoldDB" id="A0A839XPZ6"/>